<evidence type="ECO:0000313" key="2">
    <source>
        <dbReference type="EMBL" id="AHF18058.1"/>
    </source>
</evidence>
<keyword evidence="1" id="KW-0812">Transmembrane</keyword>
<reference evidence="2 3" key="1">
    <citation type="submission" date="2013-12" db="EMBL/GenBank/DDBJ databases">
        <authorList>
            <consortium name="DOE Joint Genome Institute"/>
            <person name="Eisen J."/>
            <person name="Huntemann M."/>
            <person name="Han J."/>
            <person name="Chen A."/>
            <person name="Kyrpides N."/>
            <person name="Mavromatis K."/>
            <person name="Markowitz V."/>
            <person name="Palaniappan K."/>
            <person name="Ivanova N."/>
            <person name="Schaumberg A."/>
            <person name="Pati A."/>
            <person name="Liolios K."/>
            <person name="Nordberg H.P."/>
            <person name="Cantor M.N."/>
            <person name="Hua S.X."/>
            <person name="Woyke T."/>
        </authorList>
    </citation>
    <scope>NUCLEOTIDE SEQUENCE [LARGE SCALE GENOMIC DNA]</scope>
    <source>
        <strain evidence="3">DSM 19437</strain>
    </source>
</reference>
<dbReference type="RefSeq" id="WP_008588424.1">
    <property type="nucleotide sequence ID" value="NZ_CP007035.1"/>
</dbReference>
<organism evidence="2 3">
    <name type="scientific">Niabella soli DSM 19437</name>
    <dbReference type="NCBI Taxonomy" id="929713"/>
    <lineage>
        <taxon>Bacteria</taxon>
        <taxon>Pseudomonadati</taxon>
        <taxon>Bacteroidota</taxon>
        <taxon>Chitinophagia</taxon>
        <taxon>Chitinophagales</taxon>
        <taxon>Chitinophagaceae</taxon>
        <taxon>Niabella</taxon>
    </lineage>
</organism>
<dbReference type="KEGG" id="nso:NIASO_19620"/>
<dbReference type="EMBL" id="CP007035">
    <property type="protein sequence ID" value="AHF18058.1"/>
    <property type="molecule type" value="Genomic_DNA"/>
</dbReference>
<dbReference type="AlphaFoldDB" id="W0F8A8"/>
<evidence type="ECO:0000256" key="1">
    <source>
        <dbReference type="SAM" id="Phobius"/>
    </source>
</evidence>
<dbReference type="OrthoDB" id="9832163at2"/>
<feature type="transmembrane region" description="Helical" evidence="1">
    <location>
        <begin position="50"/>
        <end position="73"/>
    </location>
</feature>
<gene>
    <name evidence="2" type="ORF">NIASO_19620</name>
</gene>
<dbReference type="HOGENOM" id="CLU_1720405_0_0_10"/>
<evidence type="ECO:0000313" key="3">
    <source>
        <dbReference type="Proteomes" id="UP000003586"/>
    </source>
</evidence>
<keyword evidence="1" id="KW-0472">Membrane</keyword>
<keyword evidence="3" id="KW-1185">Reference proteome</keyword>
<dbReference type="Proteomes" id="UP000003586">
    <property type="component" value="Chromosome"/>
</dbReference>
<sequence length="152" mass="16986">MNPNTNTAATDDPAPSAKRASRYSLAATAISGCIIGITLIYLAYRVGPDPAVYPITYLICIFGYILGWIIAIVSTPMNKSDETDLGKFSKILGSFLTGYVLSKCDKIFEAILDINKVFMTIAGARLLLFVCCFGITFIMVFYYRRYKWKFNR</sequence>
<feature type="transmembrane region" description="Helical" evidence="1">
    <location>
        <begin position="122"/>
        <end position="143"/>
    </location>
</feature>
<keyword evidence="1" id="KW-1133">Transmembrane helix</keyword>
<feature type="transmembrane region" description="Helical" evidence="1">
    <location>
        <begin position="23"/>
        <end position="44"/>
    </location>
</feature>
<name>W0F8A8_9BACT</name>
<accession>W0F8A8</accession>
<dbReference type="STRING" id="929713.NIASO_19620"/>
<protein>
    <submittedName>
        <fullName evidence="2">Uncharacterized protein</fullName>
    </submittedName>
</protein>
<proteinExistence type="predicted"/>